<comment type="similarity">
    <text evidence="2">Belongs to the sideroflexin family.</text>
</comment>
<evidence type="ECO:0000256" key="6">
    <source>
        <dbReference type="ARBA" id="ARBA00022989"/>
    </source>
</evidence>
<dbReference type="GO" id="GO:1990542">
    <property type="term" value="P:mitochondrial transmembrane transport"/>
    <property type="evidence" value="ECO:0007669"/>
    <property type="project" value="TreeGrafter"/>
</dbReference>
<keyword evidence="5" id="KW-0029">Amino-acid transport</keyword>
<keyword evidence="8 9" id="KW-0472">Membrane</keyword>
<comment type="caution">
    <text evidence="10">The sequence shown here is derived from an EMBL/GenBank/DDBJ whole genome shotgun (WGS) entry which is preliminary data.</text>
</comment>
<dbReference type="Pfam" id="PF03820">
    <property type="entry name" value="SFXNs"/>
    <property type="match status" value="1"/>
</dbReference>
<evidence type="ECO:0008006" key="12">
    <source>
        <dbReference type="Google" id="ProtNLM"/>
    </source>
</evidence>
<evidence type="ECO:0000313" key="11">
    <source>
        <dbReference type="Proteomes" id="UP000824782"/>
    </source>
</evidence>
<dbReference type="GO" id="GO:0015075">
    <property type="term" value="F:monoatomic ion transmembrane transporter activity"/>
    <property type="evidence" value="ECO:0007669"/>
    <property type="project" value="InterPro"/>
</dbReference>
<gene>
    <name evidence="10" type="ORF">GDO81_023329</name>
</gene>
<comment type="subcellular location">
    <subcellularLocation>
        <location evidence="1">Mitochondrion membrane</location>
        <topology evidence="1">Multi-pass membrane protein</topology>
    </subcellularLocation>
</comment>
<protein>
    <recommendedName>
        <fullName evidence="12">Sideroflexin-4</fullName>
    </recommendedName>
</protein>
<dbReference type="Proteomes" id="UP000824782">
    <property type="component" value="Unassembled WGS sequence"/>
</dbReference>
<dbReference type="PANTHER" id="PTHR11153">
    <property type="entry name" value="SIDEROFLEXIN"/>
    <property type="match status" value="1"/>
</dbReference>
<dbReference type="GO" id="GO:0005743">
    <property type="term" value="C:mitochondrial inner membrane"/>
    <property type="evidence" value="ECO:0007669"/>
    <property type="project" value="TreeGrafter"/>
</dbReference>
<keyword evidence="4 9" id="KW-0812">Transmembrane</keyword>
<evidence type="ECO:0000256" key="7">
    <source>
        <dbReference type="ARBA" id="ARBA00023128"/>
    </source>
</evidence>
<dbReference type="GO" id="GO:0006865">
    <property type="term" value="P:amino acid transport"/>
    <property type="evidence" value="ECO:0007669"/>
    <property type="project" value="UniProtKB-KW"/>
</dbReference>
<reference evidence="10" key="1">
    <citation type="thesis" date="2020" institute="ProQuest LLC" country="789 East Eisenhower Parkway, Ann Arbor, MI, USA">
        <title>Comparative Genomics and Chromosome Evolution.</title>
        <authorList>
            <person name="Mudd A.B."/>
        </authorList>
    </citation>
    <scope>NUCLEOTIDE SEQUENCE</scope>
    <source>
        <strain evidence="10">237g6f4</strain>
        <tissue evidence="10">Blood</tissue>
    </source>
</reference>
<evidence type="ECO:0000256" key="8">
    <source>
        <dbReference type="ARBA" id="ARBA00023136"/>
    </source>
</evidence>
<dbReference type="InterPro" id="IPR004686">
    <property type="entry name" value="Mtc"/>
</dbReference>
<name>A0AAV6ZDI7_ENGPU</name>
<keyword evidence="6 9" id="KW-1133">Transmembrane helix</keyword>
<evidence type="ECO:0000256" key="3">
    <source>
        <dbReference type="ARBA" id="ARBA00022448"/>
    </source>
</evidence>
<dbReference type="AlphaFoldDB" id="A0AAV6ZDI7"/>
<feature type="transmembrane region" description="Helical" evidence="9">
    <location>
        <begin position="75"/>
        <end position="96"/>
    </location>
</feature>
<evidence type="ECO:0000256" key="1">
    <source>
        <dbReference type="ARBA" id="ARBA00004225"/>
    </source>
</evidence>
<feature type="transmembrane region" description="Helical" evidence="9">
    <location>
        <begin position="43"/>
        <end position="63"/>
    </location>
</feature>
<organism evidence="10 11">
    <name type="scientific">Engystomops pustulosus</name>
    <name type="common">Tungara frog</name>
    <name type="synonym">Physalaemus pustulosus</name>
    <dbReference type="NCBI Taxonomy" id="76066"/>
    <lineage>
        <taxon>Eukaryota</taxon>
        <taxon>Metazoa</taxon>
        <taxon>Chordata</taxon>
        <taxon>Craniata</taxon>
        <taxon>Vertebrata</taxon>
        <taxon>Euteleostomi</taxon>
        <taxon>Amphibia</taxon>
        <taxon>Batrachia</taxon>
        <taxon>Anura</taxon>
        <taxon>Neobatrachia</taxon>
        <taxon>Hyloidea</taxon>
        <taxon>Leptodactylidae</taxon>
        <taxon>Leiuperinae</taxon>
        <taxon>Engystomops</taxon>
    </lineage>
</organism>
<evidence type="ECO:0000256" key="4">
    <source>
        <dbReference type="ARBA" id="ARBA00022692"/>
    </source>
</evidence>
<evidence type="ECO:0000256" key="2">
    <source>
        <dbReference type="ARBA" id="ARBA00005974"/>
    </source>
</evidence>
<accession>A0AAV6ZDI7</accession>
<keyword evidence="11" id="KW-1185">Reference proteome</keyword>
<evidence type="ECO:0000256" key="9">
    <source>
        <dbReference type="SAM" id="Phobius"/>
    </source>
</evidence>
<proteinExistence type="inferred from homology"/>
<evidence type="ECO:0000256" key="5">
    <source>
        <dbReference type="ARBA" id="ARBA00022970"/>
    </source>
</evidence>
<dbReference type="PANTHER" id="PTHR11153:SF3">
    <property type="entry name" value="SIDEROFLEXIN-4"/>
    <property type="match status" value="1"/>
</dbReference>
<dbReference type="EMBL" id="WNYA01002683">
    <property type="protein sequence ID" value="KAG8543943.1"/>
    <property type="molecule type" value="Genomic_DNA"/>
</dbReference>
<keyword evidence="3" id="KW-0813">Transport</keyword>
<evidence type="ECO:0000313" key="10">
    <source>
        <dbReference type="EMBL" id="KAG8543943.1"/>
    </source>
</evidence>
<sequence>MAALIPHVRVTSSFICQLPFQTYNVGFSLVNRNLSMQKADHPLYLSASVLYLTCMGAAPALAMKRLGISSQSARSVLRILSPPLYALLGGLSVALVRFSEVDRGVQIMDQEGNVLGVSHKAAEKAMKETALSRSALFGVTALVPSLMRHSPHMLRNPRMLTLLRNLAAVVTFGMMVPVSFCLFPHKGSISREDLEEELKEKTSEPIVFYNRGL</sequence>
<keyword evidence="7" id="KW-0496">Mitochondrion</keyword>
<feature type="transmembrane region" description="Helical" evidence="9">
    <location>
        <begin position="162"/>
        <end position="183"/>
    </location>
</feature>